<dbReference type="SUPFAM" id="SSF110997">
    <property type="entry name" value="Sporulation related repeat"/>
    <property type="match status" value="1"/>
</dbReference>
<keyword evidence="2 10" id="KW-0732">Signal</keyword>
<evidence type="ECO:0000256" key="7">
    <source>
        <dbReference type="PIRSR" id="PIRSR618044-1"/>
    </source>
</evidence>
<dbReference type="InterPro" id="IPR007730">
    <property type="entry name" value="SPOR-like_dom"/>
</dbReference>
<keyword evidence="12" id="KW-0121">Carboxypeptidase</keyword>
<keyword evidence="3 12" id="KW-0378">Hydrolase</keyword>
<dbReference type="Pfam" id="PF05036">
    <property type="entry name" value="SPOR"/>
    <property type="match status" value="1"/>
</dbReference>
<dbReference type="Proteomes" id="UP000549052">
    <property type="component" value="Unassembled WGS sequence"/>
</dbReference>
<feature type="active site" description="Acyl-ester intermediate" evidence="7">
    <location>
        <position position="64"/>
    </location>
</feature>
<evidence type="ECO:0000256" key="5">
    <source>
        <dbReference type="ARBA" id="ARBA00022984"/>
    </source>
</evidence>
<evidence type="ECO:0000256" key="1">
    <source>
        <dbReference type="ARBA" id="ARBA00007164"/>
    </source>
</evidence>
<evidence type="ECO:0000256" key="4">
    <source>
        <dbReference type="ARBA" id="ARBA00022960"/>
    </source>
</evidence>
<dbReference type="GO" id="GO:0071555">
    <property type="term" value="P:cell wall organization"/>
    <property type="evidence" value="ECO:0007669"/>
    <property type="project" value="UniProtKB-KW"/>
</dbReference>
<dbReference type="PROSITE" id="PS51724">
    <property type="entry name" value="SPOR"/>
    <property type="match status" value="1"/>
</dbReference>
<dbReference type="InterPro" id="IPR036680">
    <property type="entry name" value="SPOR-like_sf"/>
</dbReference>
<dbReference type="GO" id="GO:0009252">
    <property type="term" value="P:peptidoglycan biosynthetic process"/>
    <property type="evidence" value="ECO:0007669"/>
    <property type="project" value="UniProtKB-KW"/>
</dbReference>
<accession>A0A839EHR9</accession>
<keyword evidence="5" id="KW-0573">Peptidoglycan synthesis</keyword>
<dbReference type="InterPro" id="IPR018044">
    <property type="entry name" value="Peptidase_S11"/>
</dbReference>
<dbReference type="InterPro" id="IPR012338">
    <property type="entry name" value="Beta-lactam/transpept-like"/>
</dbReference>
<evidence type="ECO:0000256" key="8">
    <source>
        <dbReference type="PIRSR" id="PIRSR618044-2"/>
    </source>
</evidence>
<dbReference type="GO" id="GO:0042834">
    <property type="term" value="F:peptidoglycan binding"/>
    <property type="evidence" value="ECO:0007669"/>
    <property type="project" value="InterPro"/>
</dbReference>
<protein>
    <submittedName>
        <fullName evidence="12">D-alanyl-D-alanine carboxypeptidase/D-alanyl-D-alanine carboxypeptidase (Penicillin-binding protein 5/6)</fullName>
        <ecNumber evidence="12">3.4.16.4</ecNumber>
    </submittedName>
</protein>
<evidence type="ECO:0000259" key="11">
    <source>
        <dbReference type="PROSITE" id="PS51724"/>
    </source>
</evidence>
<dbReference type="GO" id="GO:0008360">
    <property type="term" value="P:regulation of cell shape"/>
    <property type="evidence" value="ECO:0007669"/>
    <property type="project" value="UniProtKB-KW"/>
</dbReference>
<evidence type="ECO:0000256" key="3">
    <source>
        <dbReference type="ARBA" id="ARBA00022801"/>
    </source>
</evidence>
<keyword evidence="6" id="KW-0961">Cell wall biogenesis/degradation</keyword>
<evidence type="ECO:0000313" key="12">
    <source>
        <dbReference type="EMBL" id="MBA8879833.1"/>
    </source>
</evidence>
<evidence type="ECO:0000256" key="2">
    <source>
        <dbReference type="ARBA" id="ARBA00022729"/>
    </source>
</evidence>
<dbReference type="SUPFAM" id="SSF56601">
    <property type="entry name" value="beta-lactamase/transpeptidase-like"/>
    <property type="match status" value="1"/>
</dbReference>
<dbReference type="Pfam" id="PF00768">
    <property type="entry name" value="Peptidase_S11"/>
    <property type="match status" value="1"/>
</dbReference>
<feature type="signal peptide" evidence="10">
    <location>
        <begin position="1"/>
        <end position="35"/>
    </location>
</feature>
<feature type="chain" id="PRO_5032658830" evidence="10">
    <location>
        <begin position="36"/>
        <end position="415"/>
    </location>
</feature>
<feature type="active site" evidence="7">
    <location>
        <position position="124"/>
    </location>
</feature>
<keyword evidence="12" id="KW-0645">Protease</keyword>
<dbReference type="GO" id="GO:0009002">
    <property type="term" value="F:serine-type D-Ala-D-Ala carboxypeptidase activity"/>
    <property type="evidence" value="ECO:0007669"/>
    <property type="project" value="UniProtKB-EC"/>
</dbReference>
<dbReference type="PRINTS" id="PR00725">
    <property type="entry name" value="DADACBPTASE1"/>
</dbReference>
<dbReference type="PANTHER" id="PTHR21581:SF6">
    <property type="entry name" value="TRAFFICKING PROTEIN PARTICLE COMPLEX SUBUNIT 12"/>
    <property type="match status" value="1"/>
</dbReference>
<comment type="similarity">
    <text evidence="1 9">Belongs to the peptidase S11 family.</text>
</comment>
<feature type="domain" description="SPOR" evidence="11">
    <location>
        <begin position="335"/>
        <end position="415"/>
    </location>
</feature>
<name>A0A839EHR9_9HYPH</name>
<gene>
    <name evidence="12" type="ORF">FHW16_003552</name>
</gene>
<evidence type="ECO:0000313" key="13">
    <source>
        <dbReference type="Proteomes" id="UP000549052"/>
    </source>
</evidence>
<organism evidence="12 13">
    <name type="scientific">Phyllobacterium myrsinacearum</name>
    <dbReference type="NCBI Taxonomy" id="28101"/>
    <lineage>
        <taxon>Bacteria</taxon>
        <taxon>Pseudomonadati</taxon>
        <taxon>Pseudomonadota</taxon>
        <taxon>Alphaproteobacteria</taxon>
        <taxon>Hyphomicrobiales</taxon>
        <taxon>Phyllobacteriaceae</taxon>
        <taxon>Phyllobacterium</taxon>
    </lineage>
</organism>
<dbReference type="PANTHER" id="PTHR21581">
    <property type="entry name" value="D-ALANYL-D-ALANINE CARBOXYPEPTIDASE"/>
    <property type="match status" value="1"/>
</dbReference>
<keyword evidence="13" id="KW-1185">Reference proteome</keyword>
<proteinExistence type="inferred from homology"/>
<reference evidence="12 13" key="1">
    <citation type="submission" date="2020-07" db="EMBL/GenBank/DDBJ databases">
        <title>Genomic Encyclopedia of Type Strains, Phase IV (KMG-V): Genome sequencing to study the core and pangenomes of soil and plant-associated prokaryotes.</title>
        <authorList>
            <person name="Whitman W."/>
        </authorList>
    </citation>
    <scope>NUCLEOTIDE SEQUENCE [LARGE SCALE GENOMIC DNA]</scope>
    <source>
        <strain evidence="12 13">AN3</strain>
    </source>
</reference>
<dbReference type="Gene3D" id="3.40.710.10">
    <property type="entry name" value="DD-peptidase/beta-lactamase superfamily"/>
    <property type="match status" value="1"/>
</dbReference>
<evidence type="ECO:0000256" key="9">
    <source>
        <dbReference type="RuleBase" id="RU004016"/>
    </source>
</evidence>
<feature type="binding site" evidence="8">
    <location>
        <position position="226"/>
    </location>
    <ligand>
        <name>substrate</name>
    </ligand>
</feature>
<keyword evidence="4" id="KW-0133">Cell shape</keyword>
<dbReference type="Gene3D" id="3.30.70.1070">
    <property type="entry name" value="Sporulation related repeat"/>
    <property type="match status" value="1"/>
</dbReference>
<evidence type="ECO:0000256" key="10">
    <source>
        <dbReference type="SAM" id="SignalP"/>
    </source>
</evidence>
<dbReference type="EMBL" id="JACGXN010000005">
    <property type="protein sequence ID" value="MBA8879833.1"/>
    <property type="molecule type" value="Genomic_DNA"/>
</dbReference>
<sequence length="415" mass="44580">MSLGFAYQAVLPRLRMALVACIGCLAIGSADMAQAAEQPWLVLDVSTGKVLGEDGANTPHGPASLAKMMTLYLTFEAIRKGKLKWDDRIVMSANAARKVPAKLWMRGGDTLSVREAVNAMIILSANDAASAMGEHLAGSEARFAQQMTLRARQLGLRNTVFRNASGLTEKGQMTTARDMATLGVAVMRDFPKEYGLFSQRSFVFRGKQINGHNNLMYRYAGVDGIKTGYTDASGFNLVSSFTDSNRHIVGVVLGGKTGRSRDDRMAELLTRYMPLASDGSKRGSNLVANAAAVPIPQAASRSARIAKAEPQRAPGIAELIDESSIEQGDGGLQPLKTSGQWNIQIGAVDTRADANRLLGKADKLVRSILPEAKGYIEPAAKRFRVRFGGFSDAQAASAACSELKRRSFACIASRM</sequence>
<dbReference type="GO" id="GO:0006508">
    <property type="term" value="P:proteolysis"/>
    <property type="evidence" value="ECO:0007669"/>
    <property type="project" value="InterPro"/>
</dbReference>
<dbReference type="InterPro" id="IPR001967">
    <property type="entry name" value="Peptidase_S11_N"/>
</dbReference>
<dbReference type="AlphaFoldDB" id="A0A839EHR9"/>
<comment type="caution">
    <text evidence="12">The sequence shown here is derived from an EMBL/GenBank/DDBJ whole genome shotgun (WGS) entry which is preliminary data.</text>
</comment>
<feature type="active site" description="Proton acceptor" evidence="7">
    <location>
        <position position="67"/>
    </location>
</feature>
<evidence type="ECO:0000256" key="6">
    <source>
        <dbReference type="ARBA" id="ARBA00023316"/>
    </source>
</evidence>
<dbReference type="EC" id="3.4.16.4" evidence="12"/>